<reference evidence="1 2" key="1">
    <citation type="journal article" date="2019" name="Sci. Rep.">
        <title>Orb-weaving spider Araneus ventricosus genome elucidates the spidroin gene catalogue.</title>
        <authorList>
            <person name="Kono N."/>
            <person name="Nakamura H."/>
            <person name="Ohtoshi R."/>
            <person name="Moran D.A.P."/>
            <person name="Shinohara A."/>
            <person name="Yoshida Y."/>
            <person name="Fujiwara M."/>
            <person name="Mori M."/>
            <person name="Tomita M."/>
            <person name="Arakawa K."/>
        </authorList>
    </citation>
    <scope>NUCLEOTIDE SEQUENCE [LARGE SCALE GENOMIC DNA]</scope>
</reference>
<name>A0A4Y2BE32_ARAVE</name>
<protein>
    <submittedName>
        <fullName evidence="1">Uncharacterized protein</fullName>
    </submittedName>
</protein>
<dbReference type="PANTHER" id="PTHR47326:SF1">
    <property type="entry name" value="HTH PSQ-TYPE DOMAIN-CONTAINING PROTEIN"/>
    <property type="match status" value="1"/>
</dbReference>
<dbReference type="InterPro" id="IPR036397">
    <property type="entry name" value="RNaseH_sf"/>
</dbReference>
<gene>
    <name evidence="1" type="ORF">AVEN_179567_1</name>
</gene>
<sequence length="104" mass="11692">MTTGKLTYEMEPCSETFPDRWIGRDGPVSGPPRSPDITPLNFSFGGYRKNRVYAAEVRSVEELKIRISTETATVTPQMLNNICREIANRLDTLRATNGGHVEVY</sequence>
<proteinExistence type="predicted"/>
<keyword evidence="2" id="KW-1185">Reference proteome</keyword>
<dbReference type="GO" id="GO:0003676">
    <property type="term" value="F:nucleic acid binding"/>
    <property type="evidence" value="ECO:0007669"/>
    <property type="project" value="InterPro"/>
</dbReference>
<accession>A0A4Y2BE32</accession>
<dbReference type="Gene3D" id="3.30.420.10">
    <property type="entry name" value="Ribonuclease H-like superfamily/Ribonuclease H"/>
    <property type="match status" value="1"/>
</dbReference>
<dbReference type="EMBL" id="BGPR01000067">
    <property type="protein sequence ID" value="GBL89779.1"/>
    <property type="molecule type" value="Genomic_DNA"/>
</dbReference>
<evidence type="ECO:0000313" key="2">
    <source>
        <dbReference type="Proteomes" id="UP000499080"/>
    </source>
</evidence>
<dbReference type="AlphaFoldDB" id="A0A4Y2BE32"/>
<organism evidence="1 2">
    <name type="scientific">Araneus ventricosus</name>
    <name type="common">Orbweaver spider</name>
    <name type="synonym">Epeira ventricosa</name>
    <dbReference type="NCBI Taxonomy" id="182803"/>
    <lineage>
        <taxon>Eukaryota</taxon>
        <taxon>Metazoa</taxon>
        <taxon>Ecdysozoa</taxon>
        <taxon>Arthropoda</taxon>
        <taxon>Chelicerata</taxon>
        <taxon>Arachnida</taxon>
        <taxon>Araneae</taxon>
        <taxon>Araneomorphae</taxon>
        <taxon>Entelegynae</taxon>
        <taxon>Araneoidea</taxon>
        <taxon>Araneidae</taxon>
        <taxon>Araneus</taxon>
    </lineage>
</organism>
<comment type="caution">
    <text evidence="1">The sequence shown here is derived from an EMBL/GenBank/DDBJ whole genome shotgun (WGS) entry which is preliminary data.</text>
</comment>
<dbReference type="PANTHER" id="PTHR47326">
    <property type="entry name" value="TRANSPOSABLE ELEMENT TC3 TRANSPOSASE-LIKE PROTEIN"/>
    <property type="match status" value="1"/>
</dbReference>
<dbReference type="Proteomes" id="UP000499080">
    <property type="component" value="Unassembled WGS sequence"/>
</dbReference>
<evidence type="ECO:0000313" key="1">
    <source>
        <dbReference type="EMBL" id="GBL89779.1"/>
    </source>
</evidence>